<reference evidence="1" key="1">
    <citation type="submission" date="2011-06" db="EMBL/GenBank/DDBJ databases">
        <title>The Genome Sequence of Fusarium oxysporum Fo47.</title>
        <authorList>
            <consortium name="The Broad Institute Genome Sequencing Platform"/>
            <person name="Ma L.-J."/>
            <person name="Gale L.R."/>
            <person name="Schwartz D.C."/>
            <person name="Zhou S."/>
            <person name="Corby-Kistler H."/>
            <person name="Young S.K."/>
            <person name="Zeng Q."/>
            <person name="Gargeya S."/>
            <person name="Fitzgerald M."/>
            <person name="Haas B."/>
            <person name="Abouelleil A."/>
            <person name="Alvarado L."/>
            <person name="Arachchi H.M."/>
            <person name="Berlin A."/>
            <person name="Brown A."/>
            <person name="Chapman S.B."/>
            <person name="Chen Z."/>
            <person name="Dunbar C."/>
            <person name="Freedman E."/>
            <person name="Gearin G."/>
            <person name="Gellesch M."/>
            <person name="Goldberg J."/>
            <person name="Griggs A."/>
            <person name="Gujja S."/>
            <person name="Heiman D."/>
            <person name="Howarth C."/>
            <person name="Larson L."/>
            <person name="Lui A."/>
            <person name="MacDonald P.J.P."/>
            <person name="Mehta T."/>
            <person name="Montmayeur A."/>
            <person name="Murphy C."/>
            <person name="Neiman D."/>
            <person name="Pearson M."/>
            <person name="Priest M."/>
            <person name="Roberts A."/>
            <person name="Saif S."/>
            <person name="Shea T."/>
            <person name="Shenoy N."/>
            <person name="Sisk P."/>
            <person name="Stolte C."/>
            <person name="Sykes S."/>
            <person name="Wortman J."/>
            <person name="Nusbaum C."/>
            <person name="Birren B."/>
        </authorList>
    </citation>
    <scope>NUCLEOTIDE SEQUENCE [LARGE SCALE GENOMIC DNA]</scope>
    <source>
        <strain evidence="1">Fo47</strain>
    </source>
</reference>
<dbReference type="HOGENOM" id="CLU_3299466_0_0_1"/>
<accession>W9JL22</accession>
<organism evidence="1">
    <name type="scientific">Fusarium oxysporum Fo47</name>
    <dbReference type="NCBI Taxonomy" id="660027"/>
    <lineage>
        <taxon>Eukaryota</taxon>
        <taxon>Fungi</taxon>
        <taxon>Dikarya</taxon>
        <taxon>Ascomycota</taxon>
        <taxon>Pezizomycotina</taxon>
        <taxon>Sordariomycetes</taxon>
        <taxon>Hypocreomycetidae</taxon>
        <taxon>Hypocreales</taxon>
        <taxon>Nectriaceae</taxon>
        <taxon>Fusarium</taxon>
        <taxon>Fusarium oxysporum species complex</taxon>
    </lineage>
</organism>
<dbReference type="VEuPathDB" id="FungiDB:FOZG_15821"/>
<dbReference type="AlphaFoldDB" id="W9JL22"/>
<evidence type="ECO:0000313" key="1">
    <source>
        <dbReference type="EMBL" id="EWZ30330.1"/>
    </source>
</evidence>
<gene>
    <name evidence="1" type="ORF">FOZG_15821</name>
</gene>
<reference evidence="1" key="2">
    <citation type="submission" date="2012-06" db="EMBL/GenBank/DDBJ databases">
        <title>Annotation of the Genome Sequence of Fusarium oxysporum Fo47.</title>
        <authorList>
            <consortium name="The Broad Institute Genomics Platform"/>
            <person name="Ma L.-J."/>
            <person name="Corby-Kistler H."/>
            <person name="Broz K."/>
            <person name="Gale L.R."/>
            <person name="Jonkers W."/>
            <person name="O'Donnell K."/>
            <person name="Ploetz R."/>
            <person name="Steinberg C."/>
            <person name="Schwartz D.C."/>
            <person name="VanEtten H."/>
            <person name="Zhou S."/>
            <person name="Young S.K."/>
            <person name="Zeng Q."/>
            <person name="Gargeya S."/>
            <person name="Fitzgerald M."/>
            <person name="Abouelleil A."/>
            <person name="Alvarado L."/>
            <person name="Chapman S.B."/>
            <person name="Gainer-Dewar J."/>
            <person name="Goldberg J."/>
            <person name="Griggs A."/>
            <person name="Gujja S."/>
            <person name="Hansen M."/>
            <person name="Howarth C."/>
            <person name="Imamovic A."/>
            <person name="Ireland A."/>
            <person name="Larimer J."/>
            <person name="McCowan C."/>
            <person name="Murphy C."/>
            <person name="Pearson M."/>
            <person name="Poon T.W."/>
            <person name="Priest M."/>
            <person name="Roberts A."/>
            <person name="Saif S."/>
            <person name="Shea T."/>
            <person name="Sykes S."/>
            <person name="Wortman J."/>
            <person name="Nusbaum C."/>
            <person name="Birren B."/>
        </authorList>
    </citation>
    <scope>NUCLEOTIDE SEQUENCE</scope>
    <source>
        <strain evidence="1">Fo47</strain>
    </source>
</reference>
<dbReference type="EMBL" id="JH717909">
    <property type="protein sequence ID" value="EWZ30330.1"/>
    <property type="molecule type" value="Genomic_DNA"/>
</dbReference>
<dbReference type="Proteomes" id="UP000030766">
    <property type="component" value="Unassembled WGS sequence"/>
</dbReference>
<name>W9JL22_FUSOX</name>
<proteinExistence type="predicted"/>
<sequence length="40" mass="4786">MLDNKIDEPIISAQKAKRHCPTLRTCGRVTEEWMELRMRQ</sequence>
<protein>
    <submittedName>
        <fullName evidence="1">Uncharacterized protein</fullName>
    </submittedName>
</protein>